<sequence>MARLTIFSLVIAVGVLLLVAELLRRRRLREKYAVIWVLFALGTLTVAVFPSLLNVTARFVGIETPSNLLFLVSLLALLTVSLQLSGEVGLLEEQTRRLAEEVGALRMKIDDVPTRRDKSVPCEEESGSETSG</sequence>
<dbReference type="Pfam" id="PF10066">
    <property type="entry name" value="DUF2304"/>
    <property type="match status" value="1"/>
</dbReference>
<dbReference type="Proteomes" id="UP000586918">
    <property type="component" value="Unassembled WGS sequence"/>
</dbReference>
<feature type="transmembrane region" description="Helical" evidence="1">
    <location>
        <begin position="68"/>
        <end position="91"/>
    </location>
</feature>
<gene>
    <name evidence="2" type="ORF">HF519_00720</name>
</gene>
<keyword evidence="1" id="KW-0472">Membrane</keyword>
<evidence type="ECO:0000313" key="3">
    <source>
        <dbReference type="Proteomes" id="UP000586918"/>
    </source>
</evidence>
<protein>
    <submittedName>
        <fullName evidence="2">DUF2304 domain-containing protein</fullName>
    </submittedName>
</protein>
<accession>A0A848DB91</accession>
<evidence type="ECO:0000313" key="2">
    <source>
        <dbReference type="EMBL" id="NMH90142.1"/>
    </source>
</evidence>
<feature type="transmembrane region" description="Helical" evidence="1">
    <location>
        <begin position="6"/>
        <end position="23"/>
    </location>
</feature>
<dbReference type="AlphaFoldDB" id="A0A848DB91"/>
<feature type="transmembrane region" description="Helical" evidence="1">
    <location>
        <begin position="35"/>
        <end position="56"/>
    </location>
</feature>
<organism evidence="2 3">
    <name type="scientific">Pseudonocardia bannensis</name>
    <dbReference type="NCBI Taxonomy" id="630973"/>
    <lineage>
        <taxon>Bacteria</taxon>
        <taxon>Bacillati</taxon>
        <taxon>Actinomycetota</taxon>
        <taxon>Actinomycetes</taxon>
        <taxon>Pseudonocardiales</taxon>
        <taxon>Pseudonocardiaceae</taxon>
        <taxon>Pseudonocardia</taxon>
    </lineage>
</organism>
<keyword evidence="3" id="KW-1185">Reference proteome</keyword>
<name>A0A848DB91_9PSEU</name>
<dbReference type="EMBL" id="JAAXKZ010000001">
    <property type="protein sequence ID" value="NMH90142.1"/>
    <property type="molecule type" value="Genomic_DNA"/>
</dbReference>
<keyword evidence="1" id="KW-1133">Transmembrane helix</keyword>
<evidence type="ECO:0000256" key="1">
    <source>
        <dbReference type="SAM" id="Phobius"/>
    </source>
</evidence>
<dbReference type="RefSeq" id="WP_169409625.1">
    <property type="nucleotide sequence ID" value="NZ_JAAXKZ010000001.1"/>
</dbReference>
<keyword evidence="1" id="KW-0812">Transmembrane</keyword>
<proteinExistence type="predicted"/>
<dbReference type="InterPro" id="IPR019277">
    <property type="entry name" value="DUF2304"/>
</dbReference>
<comment type="caution">
    <text evidence="2">The sequence shown here is derived from an EMBL/GenBank/DDBJ whole genome shotgun (WGS) entry which is preliminary data.</text>
</comment>
<reference evidence="2 3" key="1">
    <citation type="submission" date="2020-04" db="EMBL/GenBank/DDBJ databases">
        <authorList>
            <person name="Klaysubun C."/>
            <person name="Duangmal K."/>
            <person name="Lipun K."/>
        </authorList>
    </citation>
    <scope>NUCLEOTIDE SEQUENCE [LARGE SCALE GENOMIC DNA]</scope>
    <source>
        <strain evidence="2 3">DSM 45300</strain>
    </source>
</reference>